<keyword evidence="1" id="KW-0812">Transmembrane</keyword>
<evidence type="ECO:0000313" key="3">
    <source>
        <dbReference type="Proteomes" id="UP000270678"/>
    </source>
</evidence>
<dbReference type="PANTHER" id="PTHR39164">
    <property type="entry name" value="PROTEIN CCDC"/>
    <property type="match status" value="1"/>
</dbReference>
<dbReference type="KEGG" id="plut:EI981_03045"/>
<keyword evidence="1" id="KW-0472">Membrane</keyword>
<dbReference type="InterPro" id="IPR058247">
    <property type="entry name" value="DUF1453"/>
</dbReference>
<dbReference type="AlphaFoldDB" id="A0A3S9UTF5"/>
<organism evidence="2 3">
    <name type="scientific">Paenibacillus lutimineralis</name>
    <dbReference type="NCBI Taxonomy" id="2707005"/>
    <lineage>
        <taxon>Bacteria</taxon>
        <taxon>Bacillati</taxon>
        <taxon>Bacillota</taxon>
        <taxon>Bacilli</taxon>
        <taxon>Bacillales</taxon>
        <taxon>Paenibacillaceae</taxon>
        <taxon>Paenibacillus</taxon>
    </lineage>
</organism>
<protein>
    <submittedName>
        <fullName evidence="2">Cytochrome c biogenesis protein CcdC</fullName>
    </submittedName>
</protein>
<proteinExistence type="predicted"/>
<dbReference type="Proteomes" id="UP000270678">
    <property type="component" value="Chromosome"/>
</dbReference>
<dbReference type="EMBL" id="CP034346">
    <property type="protein sequence ID" value="AZS13551.1"/>
    <property type="molecule type" value="Genomic_DNA"/>
</dbReference>
<sequence>MMDAISPFYMRIIATAVMILMAVSVIIVRLKASNRPVTIKKIIIPPLGMATGFAMFVEPQMRISVLYGVIAFAAGWLLFSYPLIRTTHFEMKGGQVFAKRSSGFAFILIGLLVIRLALHEVIEQYVSILQTGSLFFILAFGMIVRWRLYMLKKYRAITNQTDTNPINPEA</sequence>
<dbReference type="InterPro" id="IPR031306">
    <property type="entry name" value="CcdC"/>
</dbReference>
<accession>A0A3S9UTF5</accession>
<keyword evidence="3" id="KW-1185">Reference proteome</keyword>
<dbReference type="Pfam" id="PF07301">
    <property type="entry name" value="DUF1453"/>
    <property type="match status" value="1"/>
</dbReference>
<keyword evidence="1" id="KW-1133">Transmembrane helix</keyword>
<evidence type="ECO:0000256" key="1">
    <source>
        <dbReference type="SAM" id="Phobius"/>
    </source>
</evidence>
<gene>
    <name evidence="2" type="ORF">EI981_03045</name>
</gene>
<feature type="transmembrane region" description="Helical" evidence="1">
    <location>
        <begin position="65"/>
        <end position="84"/>
    </location>
</feature>
<dbReference type="OrthoDB" id="120091at2"/>
<evidence type="ECO:0000313" key="2">
    <source>
        <dbReference type="EMBL" id="AZS13551.1"/>
    </source>
</evidence>
<feature type="transmembrane region" description="Helical" evidence="1">
    <location>
        <begin position="104"/>
        <end position="122"/>
    </location>
</feature>
<reference evidence="3" key="1">
    <citation type="submission" date="2018-12" db="EMBL/GenBank/DDBJ databases">
        <title>Complete genome sequence of Paenibacillus sp. MBLB1234.</title>
        <authorList>
            <person name="Nam Y.-D."/>
            <person name="Kang J."/>
            <person name="Chung W.-H."/>
            <person name="Park Y.S."/>
        </authorList>
    </citation>
    <scope>NUCLEOTIDE SEQUENCE [LARGE SCALE GENOMIC DNA]</scope>
    <source>
        <strain evidence="3">MBLB1234</strain>
    </source>
</reference>
<dbReference type="PANTHER" id="PTHR39164:SF1">
    <property type="entry name" value="PROTEIN CCDC"/>
    <property type="match status" value="1"/>
</dbReference>
<feature type="transmembrane region" description="Helical" evidence="1">
    <location>
        <begin position="128"/>
        <end position="148"/>
    </location>
</feature>
<dbReference type="PIRSF" id="PIRSF021441">
    <property type="entry name" value="DUF1453"/>
    <property type="match status" value="1"/>
</dbReference>
<name>A0A3S9UTF5_9BACL</name>
<feature type="transmembrane region" description="Helical" evidence="1">
    <location>
        <begin position="12"/>
        <end position="30"/>
    </location>
</feature>